<comment type="caution">
    <text evidence="3">The sequence shown here is derived from an EMBL/GenBank/DDBJ whole genome shotgun (WGS) entry which is preliminary data.</text>
</comment>
<reference evidence="3 4" key="1">
    <citation type="journal article" date="2018" name="PLoS Genet.">
        <title>Population sequencing reveals clonal diversity and ancestral inbreeding in the grapevine cultivar Chardonnay.</title>
        <authorList>
            <person name="Roach M.J."/>
            <person name="Johnson D.L."/>
            <person name="Bohlmann J."/>
            <person name="van Vuuren H.J."/>
            <person name="Jones S.J."/>
            <person name="Pretorius I.S."/>
            <person name="Schmidt S.A."/>
            <person name="Borneman A.R."/>
        </authorList>
    </citation>
    <scope>NUCLEOTIDE SEQUENCE [LARGE SCALE GENOMIC DNA]</scope>
    <source>
        <strain evidence="4">cv. Chardonnay</strain>
        <tissue evidence="3">Leaf</tissue>
    </source>
</reference>
<keyword evidence="1 2" id="KW-0175">Coiled coil</keyword>
<evidence type="ECO:0000313" key="3">
    <source>
        <dbReference type="EMBL" id="RVX00279.1"/>
    </source>
</evidence>
<evidence type="ECO:0000256" key="2">
    <source>
        <dbReference type="SAM" id="Coils"/>
    </source>
</evidence>
<evidence type="ECO:0000313" key="4">
    <source>
        <dbReference type="Proteomes" id="UP000288805"/>
    </source>
</evidence>
<sequence length="293" mass="34579">MIKSQIKSFITQDPDDRDFLVKNLRLFDVPVLNYVRNEDRHKEPFQISEEMRKLGISSRLDQVFDSPDAVKEVLTSQFALEHSETDQKADEVSKLGILDFWTPENHYRWSVSRYGGHVSAIVEPVARSRLLVCSTDTGEIERLRSKKKELEEIIDDLEENFKSLQIEQRLLEDEAAKLHKQREEIINTVQLEKRKRREMENRVSQRKRKLESMEKEDDLDTVMAKLIDQAANLTFNVSYKRTFAEKHMTSIEFDAKIRELEVGIKQQERFAMQASLHFENYQDFRRYHLGVGV</sequence>
<proteinExistence type="predicted"/>
<organism evidence="3 4">
    <name type="scientific">Vitis vinifera</name>
    <name type="common">Grape</name>
    <dbReference type="NCBI Taxonomy" id="29760"/>
    <lineage>
        <taxon>Eukaryota</taxon>
        <taxon>Viridiplantae</taxon>
        <taxon>Streptophyta</taxon>
        <taxon>Embryophyta</taxon>
        <taxon>Tracheophyta</taxon>
        <taxon>Spermatophyta</taxon>
        <taxon>Magnoliopsida</taxon>
        <taxon>eudicotyledons</taxon>
        <taxon>Gunneridae</taxon>
        <taxon>Pentapetalae</taxon>
        <taxon>rosids</taxon>
        <taxon>Vitales</taxon>
        <taxon>Vitaceae</taxon>
        <taxon>Viteae</taxon>
        <taxon>Vitis</taxon>
    </lineage>
</organism>
<protein>
    <submittedName>
        <fullName evidence="3">Structural maintenance of chromosomes protein 5</fullName>
    </submittedName>
</protein>
<dbReference type="PANTHER" id="PTHR45916">
    <property type="entry name" value="STRUCTURAL MAINTENANCE OF CHROMOSOMES PROTEIN 5"/>
    <property type="match status" value="1"/>
</dbReference>
<feature type="coiled-coil region" evidence="2">
    <location>
        <begin position="140"/>
        <end position="216"/>
    </location>
</feature>
<gene>
    <name evidence="3" type="primary">SMC5_5</name>
    <name evidence="3" type="ORF">CK203_024556</name>
</gene>
<dbReference type="Proteomes" id="UP000288805">
    <property type="component" value="Unassembled WGS sequence"/>
</dbReference>
<name>A0A438IU57_VITVI</name>
<dbReference type="AlphaFoldDB" id="A0A438IU57"/>
<dbReference type="PANTHER" id="PTHR45916:SF1">
    <property type="entry name" value="STRUCTURAL MAINTENANCE OF CHROMOSOMES PROTEIN 5"/>
    <property type="match status" value="1"/>
</dbReference>
<dbReference type="EMBL" id="QGNW01000082">
    <property type="protein sequence ID" value="RVX00279.1"/>
    <property type="molecule type" value="Genomic_DNA"/>
</dbReference>
<accession>A0A438IU57</accession>
<evidence type="ECO:0000256" key="1">
    <source>
        <dbReference type="ARBA" id="ARBA00023054"/>
    </source>
</evidence>